<dbReference type="Proteomes" id="UP001228049">
    <property type="component" value="Unassembled WGS sequence"/>
</dbReference>
<feature type="region of interest" description="Disordered" evidence="1">
    <location>
        <begin position="33"/>
        <end position="52"/>
    </location>
</feature>
<organism evidence="2 3">
    <name type="scientific">Dissostichus eleginoides</name>
    <name type="common">Patagonian toothfish</name>
    <name type="synonym">Dissostichus amissus</name>
    <dbReference type="NCBI Taxonomy" id="100907"/>
    <lineage>
        <taxon>Eukaryota</taxon>
        <taxon>Metazoa</taxon>
        <taxon>Chordata</taxon>
        <taxon>Craniata</taxon>
        <taxon>Vertebrata</taxon>
        <taxon>Euteleostomi</taxon>
        <taxon>Actinopterygii</taxon>
        <taxon>Neopterygii</taxon>
        <taxon>Teleostei</taxon>
        <taxon>Neoteleostei</taxon>
        <taxon>Acanthomorphata</taxon>
        <taxon>Eupercaria</taxon>
        <taxon>Perciformes</taxon>
        <taxon>Notothenioidei</taxon>
        <taxon>Nototheniidae</taxon>
        <taxon>Dissostichus</taxon>
    </lineage>
</organism>
<reference evidence="2" key="1">
    <citation type="submission" date="2023-04" db="EMBL/GenBank/DDBJ databases">
        <title>Chromosome-level genome of Chaenocephalus aceratus.</title>
        <authorList>
            <person name="Park H."/>
        </authorList>
    </citation>
    <scope>NUCLEOTIDE SEQUENCE</scope>
    <source>
        <strain evidence="2">DE</strain>
        <tissue evidence="2">Muscle</tissue>
    </source>
</reference>
<name>A0AAD9F5C3_DISEL</name>
<comment type="caution">
    <text evidence="2">The sequence shown here is derived from an EMBL/GenBank/DDBJ whole genome shotgun (WGS) entry which is preliminary data.</text>
</comment>
<evidence type="ECO:0000313" key="3">
    <source>
        <dbReference type="Proteomes" id="UP001228049"/>
    </source>
</evidence>
<dbReference type="EMBL" id="JASDAP010000011">
    <property type="protein sequence ID" value="KAK1893388.1"/>
    <property type="molecule type" value="Genomic_DNA"/>
</dbReference>
<sequence>MKDSVGYLALTVLFNRHGDYGDWTEVDYRRGRDKRCGYKGPQDNYSRNRYYQPVDRQYYNGQRSNGRQLSNGQRSNGRQRSYGLHSYGLRSNGQQRSYA</sequence>
<feature type="compositionally biased region" description="Polar residues" evidence="1">
    <location>
        <begin position="60"/>
        <end position="79"/>
    </location>
</feature>
<evidence type="ECO:0000256" key="1">
    <source>
        <dbReference type="SAM" id="MobiDB-lite"/>
    </source>
</evidence>
<feature type="compositionally biased region" description="Polar residues" evidence="1">
    <location>
        <begin position="89"/>
        <end position="99"/>
    </location>
</feature>
<dbReference type="AlphaFoldDB" id="A0AAD9F5C3"/>
<keyword evidence="3" id="KW-1185">Reference proteome</keyword>
<accession>A0AAD9F5C3</accession>
<feature type="region of interest" description="Disordered" evidence="1">
    <location>
        <begin position="60"/>
        <end position="99"/>
    </location>
</feature>
<proteinExistence type="predicted"/>
<protein>
    <submittedName>
        <fullName evidence="2">Polygalacturonase QRT2</fullName>
    </submittedName>
</protein>
<gene>
    <name evidence="2" type="ORF">KUDE01_018853</name>
</gene>
<evidence type="ECO:0000313" key="2">
    <source>
        <dbReference type="EMBL" id="KAK1893388.1"/>
    </source>
</evidence>